<keyword evidence="3" id="KW-1185">Reference proteome</keyword>
<proteinExistence type="predicted"/>
<protein>
    <submittedName>
        <fullName evidence="2">4,5-dihydroxyphthalate decarboxylase</fullName>
    </submittedName>
</protein>
<reference evidence="2 3" key="1">
    <citation type="submission" date="2018-02" db="EMBL/GenBank/DDBJ databases">
        <title>Reclassifiation of [Polyangium] brachysporum DSM 7029 as Guopingzhaonella breviflexa gen. nov., sp. nov., a member of the family Comamonadaceae.</title>
        <authorList>
            <person name="Tang B."/>
        </authorList>
    </citation>
    <scope>NUCLEOTIDE SEQUENCE [LARGE SCALE GENOMIC DNA]</scope>
    <source>
        <strain evidence="2 3">DSM 15344</strain>
    </source>
</reference>
<dbReference type="SUPFAM" id="SSF53850">
    <property type="entry name" value="Periplasmic binding protein-like II"/>
    <property type="match status" value="1"/>
</dbReference>
<dbReference type="InterPro" id="IPR015168">
    <property type="entry name" value="SsuA/THI5"/>
</dbReference>
<feature type="non-terminal residue" evidence="2">
    <location>
        <position position="323"/>
    </location>
</feature>
<comment type="caution">
    <text evidence="2">The sequence shown here is derived from an EMBL/GenBank/DDBJ whole genome shotgun (WGS) entry which is preliminary data.</text>
</comment>
<organism evidence="2 3">
    <name type="scientific">Caldimonas thermodepolymerans</name>
    <dbReference type="NCBI Taxonomy" id="215580"/>
    <lineage>
        <taxon>Bacteria</taxon>
        <taxon>Pseudomonadati</taxon>
        <taxon>Pseudomonadota</taxon>
        <taxon>Betaproteobacteria</taxon>
        <taxon>Burkholderiales</taxon>
        <taxon>Sphaerotilaceae</taxon>
        <taxon>Caldimonas</taxon>
    </lineage>
</organism>
<gene>
    <name evidence="2" type="ORF">C1702_15675</name>
</gene>
<name>A0A2S5T158_9BURK</name>
<dbReference type="Proteomes" id="UP000239406">
    <property type="component" value="Unassembled WGS sequence"/>
</dbReference>
<dbReference type="EMBL" id="PSNY01000021">
    <property type="protein sequence ID" value="PPE68710.1"/>
    <property type="molecule type" value="Genomic_DNA"/>
</dbReference>
<dbReference type="Gene3D" id="3.40.190.10">
    <property type="entry name" value="Periplasmic binding protein-like II"/>
    <property type="match status" value="1"/>
</dbReference>
<accession>A0A2S5T158</accession>
<sequence>MNPVFMTLPPIGNYDRCRPLLDGDVQIDGVNPVFMTLPPEEIFFRAFRGREFDICELSLSSSTVQTANGNFPYVGLPIFLSRAFRQTAVYVRTDRIKSPEDLRGKRIGLPEYQLTANVWVRQFLEDDYGIKPSDVTWVRGGISHAGRPEKIKLNLPADVRLEDAPEGETISSLLAKGEIDAFVAPRPPDVPPGTPNIGWLFPDPVAESMAYYRRTRIFPIMHILGVRRELAEQHPWLPGAICKAFERAKQQAYEHLADTSATKVLLPFFEVRMAEARALMGEDYWSYGIDANRHVLETFFRTHHSQGLSSRLVTPEDLFHPGT</sequence>
<feature type="domain" description="SsuA/THI5-like" evidence="1">
    <location>
        <begin position="88"/>
        <end position="143"/>
    </location>
</feature>
<dbReference type="Pfam" id="PF09084">
    <property type="entry name" value="NMT1"/>
    <property type="match status" value="1"/>
</dbReference>
<evidence type="ECO:0000313" key="3">
    <source>
        <dbReference type="Proteomes" id="UP000239406"/>
    </source>
</evidence>
<evidence type="ECO:0000259" key="1">
    <source>
        <dbReference type="Pfam" id="PF09084"/>
    </source>
</evidence>
<dbReference type="AlphaFoldDB" id="A0A2S5T158"/>
<evidence type="ECO:0000313" key="2">
    <source>
        <dbReference type="EMBL" id="PPE68710.1"/>
    </source>
</evidence>